<dbReference type="EMBL" id="JAVDQD010000012">
    <property type="protein sequence ID" value="MDR6241810.1"/>
    <property type="molecule type" value="Genomic_DNA"/>
</dbReference>
<accession>A0AAE4BV80</accession>
<dbReference type="RefSeq" id="WP_309942923.1">
    <property type="nucleotide sequence ID" value="NZ_AP025307.1"/>
</dbReference>
<name>A0AAE4BV80_9BACT</name>
<protein>
    <submittedName>
        <fullName evidence="1">Transposase/invertase (TIGR01784 family)</fullName>
    </submittedName>
</protein>
<dbReference type="Proteomes" id="UP001185092">
    <property type="component" value="Unassembled WGS sequence"/>
</dbReference>
<sequence length="68" mass="7640">MRDYYNTIETAKLEAREEGKEEGLQKGLEKGKKEEKVQIAKSLIALGLSVDQIMQATSLATEDIEKLK</sequence>
<organism evidence="1 2">
    <name type="scientific">Aureibacter tunicatorum</name>
    <dbReference type="NCBI Taxonomy" id="866807"/>
    <lineage>
        <taxon>Bacteria</taxon>
        <taxon>Pseudomonadati</taxon>
        <taxon>Bacteroidota</taxon>
        <taxon>Cytophagia</taxon>
        <taxon>Cytophagales</taxon>
        <taxon>Persicobacteraceae</taxon>
        <taxon>Aureibacter</taxon>
    </lineage>
</organism>
<evidence type="ECO:0000313" key="1">
    <source>
        <dbReference type="EMBL" id="MDR6241810.1"/>
    </source>
</evidence>
<comment type="caution">
    <text evidence="1">The sequence shown here is derived from an EMBL/GenBank/DDBJ whole genome shotgun (WGS) entry which is preliminary data.</text>
</comment>
<evidence type="ECO:0000313" key="2">
    <source>
        <dbReference type="Proteomes" id="UP001185092"/>
    </source>
</evidence>
<keyword evidence="2" id="KW-1185">Reference proteome</keyword>
<reference evidence="1" key="1">
    <citation type="submission" date="2023-07" db="EMBL/GenBank/DDBJ databases">
        <title>Genomic Encyclopedia of Type Strains, Phase IV (KMG-IV): sequencing the most valuable type-strain genomes for metagenomic binning, comparative biology and taxonomic classification.</title>
        <authorList>
            <person name="Goeker M."/>
        </authorList>
    </citation>
    <scope>NUCLEOTIDE SEQUENCE</scope>
    <source>
        <strain evidence="1">DSM 26174</strain>
    </source>
</reference>
<gene>
    <name evidence="1" type="ORF">HNQ88_004897</name>
</gene>
<proteinExistence type="predicted"/>
<dbReference type="AlphaFoldDB" id="A0AAE4BV80"/>